<accession>A0ABQ3BUN6</accession>
<dbReference type="Pfam" id="PF13567">
    <property type="entry name" value="DUF4131"/>
    <property type="match status" value="1"/>
</dbReference>
<evidence type="ECO:0000313" key="9">
    <source>
        <dbReference type="EMBL" id="GGZ55902.1"/>
    </source>
</evidence>
<evidence type="ECO:0000259" key="7">
    <source>
        <dbReference type="Pfam" id="PF03772"/>
    </source>
</evidence>
<feature type="transmembrane region" description="Helical" evidence="6">
    <location>
        <begin position="216"/>
        <end position="233"/>
    </location>
</feature>
<dbReference type="PANTHER" id="PTHR30619:SF1">
    <property type="entry name" value="RECOMBINATION PROTEIN 2"/>
    <property type="match status" value="1"/>
</dbReference>
<feature type="domain" description="ComEC/Rec2-related protein" evidence="7">
    <location>
        <begin position="162"/>
        <end position="427"/>
    </location>
</feature>
<dbReference type="Proteomes" id="UP000615593">
    <property type="component" value="Unassembled WGS sequence"/>
</dbReference>
<feature type="transmembrane region" description="Helical" evidence="6">
    <location>
        <begin position="435"/>
        <end position="453"/>
    </location>
</feature>
<evidence type="ECO:0000256" key="4">
    <source>
        <dbReference type="ARBA" id="ARBA00022989"/>
    </source>
</evidence>
<evidence type="ECO:0000256" key="2">
    <source>
        <dbReference type="ARBA" id="ARBA00022475"/>
    </source>
</evidence>
<dbReference type="InterPro" id="IPR052159">
    <property type="entry name" value="Competence_DNA_uptake"/>
</dbReference>
<protein>
    <submittedName>
        <fullName evidence="9">Competence protein ComEC</fullName>
    </submittedName>
</protein>
<proteinExistence type="predicted"/>
<dbReference type="InterPro" id="IPR004477">
    <property type="entry name" value="ComEC_N"/>
</dbReference>
<comment type="subcellular location">
    <subcellularLocation>
        <location evidence="1">Cell membrane</location>
        <topology evidence="1">Multi-pass membrane protein</topology>
    </subcellularLocation>
</comment>
<dbReference type="NCBIfam" id="TIGR00360">
    <property type="entry name" value="ComEC_N-term"/>
    <property type="match status" value="1"/>
</dbReference>
<keyword evidence="4 6" id="KW-1133">Transmembrane helix</keyword>
<evidence type="ECO:0000256" key="3">
    <source>
        <dbReference type="ARBA" id="ARBA00022692"/>
    </source>
</evidence>
<evidence type="ECO:0000259" key="8">
    <source>
        <dbReference type="Pfam" id="PF13567"/>
    </source>
</evidence>
<reference evidence="10" key="1">
    <citation type="journal article" date="2019" name="Int. J. Syst. Evol. Microbiol.">
        <title>The Global Catalogue of Microorganisms (GCM) 10K type strain sequencing project: providing services to taxonomists for standard genome sequencing and annotation.</title>
        <authorList>
            <consortium name="The Broad Institute Genomics Platform"/>
            <consortium name="The Broad Institute Genome Sequencing Center for Infectious Disease"/>
            <person name="Wu L."/>
            <person name="Ma J."/>
        </authorList>
    </citation>
    <scope>NUCLEOTIDE SEQUENCE [LARGE SCALE GENOMIC DNA]</scope>
    <source>
        <strain evidence="10">KCTC 12708</strain>
    </source>
</reference>
<organism evidence="9 10">
    <name type="scientific">Mesonia mobilis</name>
    <dbReference type="NCBI Taxonomy" id="369791"/>
    <lineage>
        <taxon>Bacteria</taxon>
        <taxon>Pseudomonadati</taxon>
        <taxon>Bacteroidota</taxon>
        <taxon>Flavobacteriia</taxon>
        <taxon>Flavobacteriales</taxon>
        <taxon>Flavobacteriaceae</taxon>
        <taxon>Mesonia</taxon>
    </lineage>
</organism>
<dbReference type="EMBL" id="BMWY01000004">
    <property type="protein sequence ID" value="GGZ55902.1"/>
    <property type="molecule type" value="Genomic_DNA"/>
</dbReference>
<keyword evidence="10" id="KW-1185">Reference proteome</keyword>
<keyword evidence="5 6" id="KW-0472">Membrane</keyword>
<dbReference type="PANTHER" id="PTHR30619">
    <property type="entry name" value="DNA INTERNALIZATION/COMPETENCE PROTEIN COMEC/REC2"/>
    <property type="match status" value="1"/>
</dbReference>
<feature type="transmembrane region" description="Helical" evidence="6">
    <location>
        <begin position="404"/>
        <end position="428"/>
    </location>
</feature>
<name>A0ABQ3BUN6_9FLAO</name>
<feature type="transmembrane region" description="Helical" evidence="6">
    <location>
        <begin position="378"/>
        <end position="398"/>
    </location>
</feature>
<feature type="transmembrane region" description="Helical" evidence="6">
    <location>
        <begin position="287"/>
        <end position="303"/>
    </location>
</feature>
<comment type="caution">
    <text evidence="9">The sequence shown here is derived from an EMBL/GenBank/DDBJ whole genome shotgun (WGS) entry which is preliminary data.</text>
</comment>
<dbReference type="Pfam" id="PF03772">
    <property type="entry name" value="Competence"/>
    <property type="match status" value="1"/>
</dbReference>
<evidence type="ECO:0000256" key="6">
    <source>
        <dbReference type="SAM" id="Phobius"/>
    </source>
</evidence>
<evidence type="ECO:0000313" key="10">
    <source>
        <dbReference type="Proteomes" id="UP000615593"/>
    </source>
</evidence>
<keyword evidence="3 6" id="KW-0812">Transmembrane</keyword>
<feature type="domain" description="DUF4131" evidence="8">
    <location>
        <begin position="2"/>
        <end position="118"/>
    </location>
</feature>
<evidence type="ECO:0000256" key="5">
    <source>
        <dbReference type="ARBA" id="ARBA00023136"/>
    </source>
</evidence>
<dbReference type="InterPro" id="IPR025405">
    <property type="entry name" value="DUF4131"/>
</dbReference>
<feature type="transmembrane region" description="Helical" evidence="6">
    <location>
        <begin position="182"/>
        <end position="204"/>
    </location>
</feature>
<sequence>MGFATTQFQRIENRNHHYIHQNLEEDVFIEGEILEKLKPNRYYNNYVLELKTLQQKSVEGEVLFSIQRDTSKQELAVGDHLLLKEKLTDVFAPLNPYQFNYQDYLKKRKIFKQARSNSKGIKVLKVEEFSFQQFAERARKQIIEQLNKSGLSKDQIDLTSALLLGQKKELSKDIYNDFTNAGVVHILAVSGLHVGIILIFLNLIFRPLRKFKFGKWAAYICSLICIWAFALLVGFSPSVIRAALMFSFLNAGLIFNKKASTFNMLCLSAILMLLWDAYLIFSVGFQMSYLAVLGIISFQPLIKKRFYIKNRGGRYFFDILTVSFCAQLGVTPLIFLYFHKFPSLFLVTNLLIIPWLMLLFFIGILVIIFALLQIEFSLLYEFYGSLLDALLWIIHLVANRESFLFQNIFFTSKMMLAFYGVILFVFAFVKYFQKALLYFILISILSFQLIYAFEYYQVHKQNKFYILHQSRTTVLAEKSGYQLNVYAKNTTKIQKLKFLENFKTELAIKDMKKLPQKNFYGINETKNLLVIDSLGVYKIPKNVKADYILLTNSPKINLDRVLESLKPQQIIVDGSNYFSYVKRWKETCIKKKVPFHFTGKKGAFIIDY</sequence>
<feature type="transmembrane region" description="Helical" evidence="6">
    <location>
        <begin position="315"/>
        <end position="338"/>
    </location>
</feature>
<feature type="transmembrane region" description="Helical" evidence="6">
    <location>
        <begin position="344"/>
        <end position="371"/>
    </location>
</feature>
<evidence type="ECO:0000256" key="1">
    <source>
        <dbReference type="ARBA" id="ARBA00004651"/>
    </source>
</evidence>
<keyword evidence="2" id="KW-1003">Cell membrane</keyword>
<gene>
    <name evidence="9" type="ORF">GCM10008088_16840</name>
</gene>